<dbReference type="Gene3D" id="6.20.10.30">
    <property type="match status" value="1"/>
</dbReference>
<evidence type="ECO:0000256" key="8">
    <source>
        <dbReference type="ARBA" id="ARBA00023027"/>
    </source>
</evidence>
<dbReference type="CDD" id="cd00114">
    <property type="entry name" value="LIGANc"/>
    <property type="match status" value="1"/>
</dbReference>
<protein>
    <recommendedName>
        <fullName evidence="12 13">DNA ligase</fullName>
        <ecNumber evidence="12 13">6.5.1.2</ecNumber>
    </recommendedName>
    <alternativeName>
        <fullName evidence="12">Polydeoxyribonucleotide synthase [NAD(+)]</fullName>
    </alternativeName>
</protein>
<dbReference type="InterPro" id="IPR041663">
    <property type="entry name" value="DisA/LigA_HHH"/>
</dbReference>
<gene>
    <name evidence="12" type="primary">ligA</name>
    <name evidence="15" type="ORF">DYI23_08995</name>
</gene>
<dbReference type="GO" id="GO:0046872">
    <property type="term" value="F:metal ion binding"/>
    <property type="evidence" value="ECO:0007669"/>
    <property type="project" value="UniProtKB-KW"/>
</dbReference>
<dbReference type="NCBIfam" id="TIGR00575">
    <property type="entry name" value="dnlj"/>
    <property type="match status" value="1"/>
</dbReference>
<evidence type="ECO:0000256" key="4">
    <source>
        <dbReference type="ARBA" id="ARBA00022723"/>
    </source>
</evidence>
<feature type="binding site" evidence="12">
    <location>
        <position position="435"/>
    </location>
    <ligand>
        <name>Zn(2+)</name>
        <dbReference type="ChEBI" id="CHEBI:29105"/>
    </ligand>
</feature>
<dbReference type="PROSITE" id="PS01056">
    <property type="entry name" value="DNA_LIGASE_N2"/>
    <property type="match status" value="1"/>
</dbReference>
<dbReference type="Pfam" id="PF12826">
    <property type="entry name" value="HHH_2"/>
    <property type="match status" value="1"/>
</dbReference>
<dbReference type="HAMAP" id="MF_01588">
    <property type="entry name" value="DNA_ligase_A"/>
    <property type="match status" value="1"/>
</dbReference>
<feature type="binding site" evidence="12">
    <location>
        <begin position="96"/>
        <end position="97"/>
    </location>
    <ligand>
        <name>NAD(+)</name>
        <dbReference type="ChEBI" id="CHEBI:57540"/>
    </ligand>
</feature>
<dbReference type="FunFam" id="3.30.470.30:FF:000001">
    <property type="entry name" value="DNA ligase"/>
    <property type="match status" value="1"/>
</dbReference>
<keyword evidence="3 12" id="KW-0235">DNA replication</keyword>
<keyword evidence="4 12" id="KW-0479">Metal-binding</keyword>
<dbReference type="EC" id="6.5.1.2" evidence="12 13"/>
<proteinExistence type="inferred from homology"/>
<dbReference type="GO" id="GO:0003911">
    <property type="term" value="F:DNA ligase (NAD+) activity"/>
    <property type="evidence" value="ECO:0007669"/>
    <property type="project" value="UniProtKB-UniRule"/>
</dbReference>
<dbReference type="Proteomes" id="UP000705379">
    <property type="component" value="Unassembled WGS sequence"/>
</dbReference>
<evidence type="ECO:0000256" key="11">
    <source>
        <dbReference type="ARBA" id="ARBA00034005"/>
    </source>
</evidence>
<dbReference type="InterPro" id="IPR018239">
    <property type="entry name" value="DNA_ligase_AS"/>
</dbReference>
<comment type="cofactor">
    <cofactor evidence="12">
        <name>Mg(2+)</name>
        <dbReference type="ChEBI" id="CHEBI:18420"/>
    </cofactor>
    <cofactor evidence="12">
        <name>Mn(2+)</name>
        <dbReference type="ChEBI" id="CHEBI:29035"/>
    </cofactor>
</comment>
<dbReference type="GO" id="GO:0006281">
    <property type="term" value="P:DNA repair"/>
    <property type="evidence" value="ECO:0007669"/>
    <property type="project" value="UniProtKB-KW"/>
</dbReference>
<evidence type="ECO:0000256" key="6">
    <source>
        <dbReference type="ARBA" id="ARBA00022833"/>
    </source>
</evidence>
<dbReference type="SUPFAM" id="SSF52113">
    <property type="entry name" value="BRCT domain"/>
    <property type="match status" value="1"/>
</dbReference>
<dbReference type="Gene3D" id="3.30.470.30">
    <property type="entry name" value="DNA ligase/mRNA capping enzyme"/>
    <property type="match status" value="1"/>
</dbReference>
<dbReference type="Gene3D" id="1.10.150.20">
    <property type="entry name" value="5' to 3' exonuclease, C-terminal subdomain"/>
    <property type="match status" value="2"/>
</dbReference>
<dbReference type="PIRSF" id="PIRSF001604">
    <property type="entry name" value="LigA"/>
    <property type="match status" value="1"/>
</dbReference>
<dbReference type="SUPFAM" id="SSF56091">
    <property type="entry name" value="DNA ligase/mRNA capping enzyme, catalytic domain"/>
    <property type="match status" value="1"/>
</dbReference>
<evidence type="ECO:0000256" key="10">
    <source>
        <dbReference type="ARBA" id="ARBA00023211"/>
    </source>
</evidence>
<feature type="binding site" evidence="12">
    <location>
        <position position="131"/>
    </location>
    <ligand>
        <name>NAD(+)</name>
        <dbReference type="ChEBI" id="CHEBI:57540"/>
    </ligand>
</feature>
<dbReference type="Gene3D" id="2.40.50.140">
    <property type="entry name" value="Nucleic acid-binding proteins"/>
    <property type="match status" value="1"/>
</dbReference>
<dbReference type="Gene3D" id="3.40.50.10190">
    <property type="entry name" value="BRCT domain"/>
    <property type="match status" value="1"/>
</dbReference>
<dbReference type="PANTHER" id="PTHR23389:SF9">
    <property type="entry name" value="DNA LIGASE"/>
    <property type="match status" value="1"/>
</dbReference>
<dbReference type="CDD" id="cd17748">
    <property type="entry name" value="BRCT_DNA_ligase_like"/>
    <property type="match status" value="1"/>
</dbReference>
<dbReference type="Gene3D" id="1.10.287.610">
    <property type="entry name" value="Helix hairpin bin"/>
    <property type="match status" value="1"/>
</dbReference>
<comment type="caution">
    <text evidence="12">Lacks conserved residue(s) required for the propagation of feature annotation.</text>
</comment>
<dbReference type="SUPFAM" id="SSF50249">
    <property type="entry name" value="Nucleic acid-binding proteins"/>
    <property type="match status" value="1"/>
</dbReference>
<evidence type="ECO:0000256" key="5">
    <source>
        <dbReference type="ARBA" id="ARBA00022763"/>
    </source>
</evidence>
<feature type="binding site" evidence="12">
    <location>
        <position position="306"/>
    </location>
    <ligand>
        <name>NAD(+)</name>
        <dbReference type="ChEBI" id="CHEBI:57540"/>
    </ligand>
</feature>
<dbReference type="InterPro" id="IPR013840">
    <property type="entry name" value="DNAligase_N"/>
</dbReference>
<accession>A0A944CBL0</accession>
<name>A0A944CBL0_9HYPH</name>
<evidence type="ECO:0000256" key="1">
    <source>
        <dbReference type="ARBA" id="ARBA00004067"/>
    </source>
</evidence>
<reference evidence="15" key="1">
    <citation type="submission" date="2018-08" db="EMBL/GenBank/DDBJ databases">
        <authorList>
            <person name="Jin W."/>
            <person name="Wang H."/>
            <person name="Yang Y."/>
            <person name="Li M."/>
            <person name="Liu J."/>
        </authorList>
    </citation>
    <scope>NUCLEOTIDE SEQUENCE</scope>
    <source>
        <strain evidence="15">AESS21</strain>
    </source>
</reference>
<feature type="binding site" evidence="12">
    <location>
        <position position="190"/>
    </location>
    <ligand>
        <name>NAD(+)</name>
        <dbReference type="ChEBI" id="CHEBI:57540"/>
    </ligand>
</feature>
<keyword evidence="5 12" id="KW-0227">DNA damage</keyword>
<feature type="binding site" evidence="12">
    <location>
        <begin position="47"/>
        <end position="51"/>
    </location>
    <ligand>
        <name>NAD(+)</name>
        <dbReference type="ChEBI" id="CHEBI:57540"/>
    </ligand>
</feature>
<keyword evidence="9 12" id="KW-0234">DNA repair</keyword>
<evidence type="ECO:0000256" key="13">
    <source>
        <dbReference type="RuleBase" id="RU000618"/>
    </source>
</evidence>
<dbReference type="InterPro" id="IPR001357">
    <property type="entry name" value="BRCT_dom"/>
</dbReference>
<comment type="catalytic activity">
    <reaction evidence="11 12 13">
        <text>NAD(+) + (deoxyribonucleotide)n-3'-hydroxyl + 5'-phospho-(deoxyribonucleotide)m = (deoxyribonucleotide)n+m + AMP + beta-nicotinamide D-nucleotide.</text>
        <dbReference type="EC" id="6.5.1.2"/>
    </reaction>
</comment>
<evidence type="ECO:0000256" key="2">
    <source>
        <dbReference type="ARBA" id="ARBA00022598"/>
    </source>
</evidence>
<reference evidence="15" key="2">
    <citation type="journal article" date="2021" name="Microorganisms">
        <title>Bacterial Dimethylsulfoniopropionate Biosynthesis in the East China Sea.</title>
        <authorList>
            <person name="Liu J."/>
            <person name="Zhang Y."/>
            <person name="Liu J."/>
            <person name="Zhong H."/>
            <person name="Williams B.T."/>
            <person name="Zheng Y."/>
            <person name="Curson A.R.J."/>
            <person name="Sun C."/>
            <person name="Sun H."/>
            <person name="Song D."/>
            <person name="Wagner Mackenzie B."/>
            <person name="Bermejo Martinez A."/>
            <person name="Todd J.D."/>
            <person name="Zhang X.H."/>
        </authorList>
    </citation>
    <scope>NUCLEOTIDE SEQUENCE</scope>
    <source>
        <strain evidence="15">AESS21</strain>
    </source>
</reference>
<evidence type="ECO:0000256" key="9">
    <source>
        <dbReference type="ARBA" id="ARBA00023204"/>
    </source>
</evidence>
<dbReference type="Pfam" id="PF01653">
    <property type="entry name" value="DNA_ligase_aden"/>
    <property type="match status" value="1"/>
</dbReference>
<dbReference type="EMBL" id="QTKU01000002">
    <property type="protein sequence ID" value="MBS8260351.1"/>
    <property type="molecule type" value="Genomic_DNA"/>
</dbReference>
<dbReference type="InterPro" id="IPR010994">
    <property type="entry name" value="RuvA_2-like"/>
</dbReference>
<dbReference type="InterPro" id="IPR004149">
    <property type="entry name" value="Znf_DNAligase_C4"/>
</dbReference>
<sequence length="717" mass="78243">MTETSAAKTAVEALSEEEAKAELERLAAEIAENDKRYHGEDAPVISDAEYDALRRRNQAIEARFPSLVREDSPSRHVGAEPSEGFGKITHKVPMLSLDNAFDDDDVRDFVGRVRRFLKFDPLMGALAVTAEPKIDGLSLSLRYEKGKLVSAATRGDGTVGENVTANARTISDIPKELSGDVPDVVEIRGEVYMAHADFTALNARMEANGGKTFANPRNAAAGSLRQLNSEITASRPLRFFAYAWGDMSEMPADTQMGMVEAFRDWGFVINDRMTRCESVEELVEVYHGIEEERATLGYDIDGVVYKVDRLDLQTRLGFISRSPRWAIAHKFPAEQAFTLLNDIEIQVGRTGALTPVAKLEPVTVGGVVVSNATLHNEDYIKGIGPNGEAIREGKDLRVGDTVKIQRAGDVIPQIVDVDLAKRPEAAEPFEFPVVCPACGSHAVREENAKTGRRDAIRRCTGGLICPAQATEKLKHFVSRNAFDIEGFGDKQVDAFYADGLVTTPAEIFTLEARDRQALTKLRNREGWGAVSARNLFAAINERRSIDLHRFIFALGIRHVGEGNAKLLARAYGSWEAFSQAMVKAGDQTSEAWRDLNDIDGIGGIVAEALTEFFAEEHNLEQLRALLAEVAPMDAEIVDAGDSPVAGKTIVFTGSLERMTRDEAKAMAERFGAKVSGSVSKKTDLIVAGPGAGSKLKKAEELGLEVISEDDWFSLVGA</sequence>
<evidence type="ECO:0000256" key="3">
    <source>
        <dbReference type="ARBA" id="ARBA00022705"/>
    </source>
</evidence>
<keyword evidence="10 12" id="KW-0464">Manganese</keyword>
<keyword evidence="6 12" id="KW-0862">Zinc</keyword>
<evidence type="ECO:0000313" key="16">
    <source>
        <dbReference type="Proteomes" id="UP000705379"/>
    </source>
</evidence>
<evidence type="ECO:0000256" key="12">
    <source>
        <dbReference type="HAMAP-Rule" id="MF_01588"/>
    </source>
</evidence>
<dbReference type="Pfam" id="PF00533">
    <property type="entry name" value="BRCT"/>
    <property type="match status" value="1"/>
</dbReference>
<evidence type="ECO:0000256" key="7">
    <source>
        <dbReference type="ARBA" id="ARBA00022842"/>
    </source>
</evidence>
<dbReference type="NCBIfam" id="NF005932">
    <property type="entry name" value="PRK07956.1"/>
    <property type="match status" value="1"/>
</dbReference>
<dbReference type="Pfam" id="PF03119">
    <property type="entry name" value="DNA_ligase_ZBD"/>
    <property type="match status" value="1"/>
</dbReference>
<feature type="binding site" evidence="12">
    <location>
        <position position="330"/>
    </location>
    <ligand>
        <name>NAD(+)</name>
        <dbReference type="ChEBI" id="CHEBI:57540"/>
    </ligand>
</feature>
<dbReference type="SUPFAM" id="SSF47781">
    <property type="entry name" value="RuvA domain 2-like"/>
    <property type="match status" value="1"/>
</dbReference>
<dbReference type="PROSITE" id="PS50172">
    <property type="entry name" value="BRCT"/>
    <property type="match status" value="1"/>
</dbReference>
<dbReference type="AlphaFoldDB" id="A0A944CBL0"/>
<dbReference type="InterPro" id="IPR033136">
    <property type="entry name" value="DNA_ligase_CS"/>
</dbReference>
<dbReference type="PROSITE" id="PS01055">
    <property type="entry name" value="DNA_LIGASE_N1"/>
    <property type="match status" value="1"/>
</dbReference>
<keyword evidence="7 12" id="KW-0460">Magnesium</keyword>
<keyword evidence="2 12" id="KW-0436">Ligase</keyword>
<dbReference type="GO" id="GO:0005829">
    <property type="term" value="C:cytosol"/>
    <property type="evidence" value="ECO:0007669"/>
    <property type="project" value="TreeGrafter"/>
</dbReference>
<dbReference type="GO" id="GO:0006260">
    <property type="term" value="P:DNA replication"/>
    <property type="evidence" value="ECO:0007669"/>
    <property type="project" value="UniProtKB-KW"/>
</dbReference>
<dbReference type="InterPro" id="IPR004150">
    <property type="entry name" value="NAD_DNA_ligase_OB"/>
</dbReference>
<evidence type="ECO:0000313" key="15">
    <source>
        <dbReference type="EMBL" id="MBS8260351.1"/>
    </source>
</evidence>
<dbReference type="InterPro" id="IPR036420">
    <property type="entry name" value="BRCT_dom_sf"/>
</dbReference>
<keyword evidence="8 12" id="KW-0520">NAD</keyword>
<dbReference type="InterPro" id="IPR001679">
    <property type="entry name" value="DNA_ligase"/>
</dbReference>
<dbReference type="PANTHER" id="PTHR23389">
    <property type="entry name" value="CHROMOSOME TRANSMISSION FIDELITY FACTOR 18"/>
    <property type="match status" value="1"/>
</dbReference>
<feature type="domain" description="BRCT" evidence="14">
    <location>
        <begin position="639"/>
        <end position="712"/>
    </location>
</feature>
<comment type="caution">
    <text evidence="15">The sequence shown here is derived from an EMBL/GenBank/DDBJ whole genome shotgun (WGS) entry which is preliminary data.</text>
</comment>
<feature type="binding site" evidence="12">
    <location>
        <position position="438"/>
    </location>
    <ligand>
        <name>Zn(2+)</name>
        <dbReference type="ChEBI" id="CHEBI:29105"/>
    </ligand>
</feature>
<feature type="binding site" evidence="12">
    <location>
        <position position="465"/>
    </location>
    <ligand>
        <name>Zn(2+)</name>
        <dbReference type="ChEBI" id="CHEBI:29105"/>
    </ligand>
</feature>
<comment type="function">
    <text evidence="1 12">DNA ligase that catalyzes the formation of phosphodiester linkages between 5'-phosphoryl and 3'-hydroxyl groups in double-stranded DNA using NAD as a coenzyme and as the energy source for the reaction. It is essential for DNA replication and repair of damaged DNA.</text>
</comment>
<dbReference type="InterPro" id="IPR012340">
    <property type="entry name" value="NA-bd_OB-fold"/>
</dbReference>
<dbReference type="InterPro" id="IPR013839">
    <property type="entry name" value="DNAligase_adenylation"/>
</dbReference>
<dbReference type="SMART" id="SM00292">
    <property type="entry name" value="BRCT"/>
    <property type="match status" value="1"/>
</dbReference>
<dbReference type="SMART" id="SM00532">
    <property type="entry name" value="LIGANc"/>
    <property type="match status" value="1"/>
</dbReference>
<comment type="similarity">
    <text evidence="12">Belongs to the NAD-dependent DNA ligase family. LigA subfamily.</text>
</comment>
<feature type="binding site" evidence="12">
    <location>
        <position position="154"/>
    </location>
    <ligand>
        <name>NAD(+)</name>
        <dbReference type="ChEBI" id="CHEBI:57540"/>
    </ligand>
</feature>
<dbReference type="Pfam" id="PF03120">
    <property type="entry name" value="OB_DNA_ligase"/>
    <property type="match status" value="1"/>
</dbReference>
<evidence type="ECO:0000259" key="14">
    <source>
        <dbReference type="PROSITE" id="PS50172"/>
    </source>
</evidence>
<feature type="active site" description="N6-AMP-lysine intermediate" evidence="12">
    <location>
        <position position="133"/>
    </location>
</feature>
<organism evidence="15 16">
    <name type="scientific">Roseibium polysiphoniae</name>
    <dbReference type="NCBI Taxonomy" id="2571221"/>
    <lineage>
        <taxon>Bacteria</taxon>
        <taxon>Pseudomonadati</taxon>
        <taxon>Pseudomonadota</taxon>
        <taxon>Alphaproteobacteria</taxon>
        <taxon>Hyphomicrobiales</taxon>
        <taxon>Stappiaceae</taxon>
        <taxon>Roseibium</taxon>
    </lineage>
</organism>
<dbReference type="RefSeq" id="WP_213215913.1">
    <property type="nucleotide sequence ID" value="NZ_QTKU01000002.1"/>
</dbReference>